<evidence type="ECO:0000313" key="8">
    <source>
        <dbReference type="Proteomes" id="UP000285301"/>
    </source>
</evidence>
<dbReference type="GO" id="GO:0004190">
    <property type="term" value="F:aspartic-type endopeptidase activity"/>
    <property type="evidence" value="ECO:0007669"/>
    <property type="project" value="UniProtKB-KW"/>
</dbReference>
<evidence type="ECO:0000256" key="4">
    <source>
        <dbReference type="ARBA" id="ARBA00022801"/>
    </source>
</evidence>
<dbReference type="Proteomes" id="UP000285301">
    <property type="component" value="Unassembled WGS sequence"/>
</dbReference>
<dbReference type="Gene3D" id="2.40.70.10">
    <property type="entry name" value="Acid Proteases"/>
    <property type="match status" value="1"/>
</dbReference>
<evidence type="ECO:0000259" key="5">
    <source>
        <dbReference type="Pfam" id="PF09668"/>
    </source>
</evidence>
<dbReference type="SUPFAM" id="SSF50630">
    <property type="entry name" value="Acid proteases"/>
    <property type="match status" value="1"/>
</dbReference>
<organism evidence="7 8">
    <name type="scientific">Dinothrombium tinctorium</name>
    <dbReference type="NCBI Taxonomy" id="1965070"/>
    <lineage>
        <taxon>Eukaryota</taxon>
        <taxon>Metazoa</taxon>
        <taxon>Ecdysozoa</taxon>
        <taxon>Arthropoda</taxon>
        <taxon>Chelicerata</taxon>
        <taxon>Arachnida</taxon>
        <taxon>Acari</taxon>
        <taxon>Acariformes</taxon>
        <taxon>Trombidiformes</taxon>
        <taxon>Prostigmata</taxon>
        <taxon>Anystina</taxon>
        <taxon>Parasitengona</taxon>
        <taxon>Trombidioidea</taxon>
        <taxon>Trombidiidae</taxon>
        <taxon>Dinothrombium</taxon>
    </lineage>
</organism>
<sequence>KSKFFLKLQAHFTGEIPLVFIKCEANGHTIDALIDTGAQATSISADCAKKCDLHHLIDTRIRGTVIGLQKKQILGRIHLAQIKIENNFFATSFVVFELSGIKEGLILGLDFLRTHQCVIDFKRGILEIGTTRVKTMLLNKVYSSANKAFKTL</sequence>
<comment type="caution">
    <text evidence="7">The sequence shown here is derived from an EMBL/GenBank/DDBJ whole genome shotgun (WGS) entry which is preliminary data.</text>
</comment>
<gene>
    <name evidence="6" type="ORF">B4U79_08779</name>
    <name evidence="7" type="ORF">B4U79_15330</name>
</gene>
<comment type="similarity">
    <text evidence="1">Belongs to the DDI1 family.</text>
</comment>
<feature type="non-terminal residue" evidence="7">
    <location>
        <position position="152"/>
    </location>
</feature>
<dbReference type="STRING" id="1965070.A0A3S3SGJ0"/>
<reference evidence="7" key="2">
    <citation type="submission" date="2018-11" db="EMBL/GenBank/DDBJ databases">
        <title>Trombidioid mite genomics.</title>
        <authorList>
            <person name="Dong X."/>
        </authorList>
    </citation>
    <scope>NUCLEOTIDE SEQUENCE</scope>
    <source>
        <strain evidence="7">UoL-WK</strain>
    </source>
</reference>
<reference evidence="7 8" key="1">
    <citation type="journal article" date="2018" name="Gigascience">
        <title>Genomes of trombidid mites reveal novel predicted allergens and laterally-transferred genes associated with secondary metabolism.</title>
        <authorList>
            <person name="Dong X."/>
            <person name="Chaisiri K."/>
            <person name="Xia D."/>
            <person name="Armstrong S.D."/>
            <person name="Fang Y."/>
            <person name="Donnelly M.J."/>
            <person name="Kadowaki T."/>
            <person name="McGarry J.W."/>
            <person name="Darby A.C."/>
            <person name="Makepeace B.L."/>
        </authorList>
    </citation>
    <scope>NUCLEOTIDE SEQUENCE [LARGE SCALE GENOMIC DNA]</scope>
    <source>
        <strain evidence="7">UoL-WK</strain>
    </source>
</reference>
<dbReference type="InterPro" id="IPR019103">
    <property type="entry name" value="Peptidase_aspartic_DDI1-type"/>
</dbReference>
<dbReference type="EMBL" id="NCKU01005571">
    <property type="protein sequence ID" value="RWS04407.1"/>
    <property type="molecule type" value="Genomic_DNA"/>
</dbReference>
<protein>
    <recommendedName>
        <fullName evidence="5">Aspartic peptidase DDI1-type domain-containing protein</fullName>
    </recommendedName>
</protein>
<evidence type="ECO:0000313" key="6">
    <source>
        <dbReference type="EMBL" id="RWS04407.1"/>
    </source>
</evidence>
<evidence type="ECO:0000256" key="3">
    <source>
        <dbReference type="ARBA" id="ARBA00022750"/>
    </source>
</evidence>
<feature type="non-terminal residue" evidence="7">
    <location>
        <position position="1"/>
    </location>
</feature>
<feature type="domain" description="Aspartic peptidase DDI1-type" evidence="5">
    <location>
        <begin position="14"/>
        <end position="120"/>
    </location>
</feature>
<dbReference type="EMBL" id="NCKU01000577">
    <property type="protein sequence ID" value="RWS14972.1"/>
    <property type="molecule type" value="Genomic_DNA"/>
</dbReference>
<dbReference type="Pfam" id="PF09668">
    <property type="entry name" value="Asp_protease"/>
    <property type="match status" value="1"/>
</dbReference>
<keyword evidence="4" id="KW-0378">Hydrolase</keyword>
<name>A0A3S3SGJ0_9ACAR</name>
<dbReference type="OrthoDB" id="6783748at2759"/>
<keyword evidence="3" id="KW-0064">Aspartyl protease</keyword>
<dbReference type="AlphaFoldDB" id="A0A3S3SGJ0"/>
<dbReference type="GO" id="GO:0006508">
    <property type="term" value="P:proteolysis"/>
    <property type="evidence" value="ECO:0007669"/>
    <property type="project" value="UniProtKB-KW"/>
</dbReference>
<dbReference type="InterPro" id="IPR021109">
    <property type="entry name" value="Peptidase_aspartic_dom_sf"/>
</dbReference>
<keyword evidence="2" id="KW-0645">Protease</keyword>
<accession>A0A3S3SGJ0</accession>
<keyword evidence="8" id="KW-1185">Reference proteome</keyword>
<dbReference type="PANTHER" id="PTHR12917">
    <property type="entry name" value="ASPARTYL PROTEASE DDI-RELATED"/>
    <property type="match status" value="1"/>
</dbReference>
<evidence type="ECO:0000313" key="7">
    <source>
        <dbReference type="EMBL" id="RWS14972.1"/>
    </source>
</evidence>
<proteinExistence type="inferred from homology"/>
<evidence type="ECO:0000256" key="2">
    <source>
        <dbReference type="ARBA" id="ARBA00022670"/>
    </source>
</evidence>
<evidence type="ECO:0000256" key="1">
    <source>
        <dbReference type="ARBA" id="ARBA00009136"/>
    </source>
</evidence>
<dbReference type="PANTHER" id="PTHR12917:SF1">
    <property type="entry name" value="AT13091P"/>
    <property type="match status" value="1"/>
</dbReference>